<dbReference type="Proteomes" id="UP000319374">
    <property type="component" value="Chromosome"/>
</dbReference>
<evidence type="ECO:0008006" key="3">
    <source>
        <dbReference type="Google" id="ProtNLM"/>
    </source>
</evidence>
<protein>
    <recommendedName>
        <fullName evidence="3">Methyltransferase domain-containing protein</fullName>
    </recommendedName>
</protein>
<accession>A0A4Y1X4E6</accession>
<reference evidence="2" key="1">
    <citation type="submission" date="2019-06" db="EMBL/GenBank/DDBJ databases">
        <title>Alistipes onderdonkii subsp. vulgaris subsp. nov., Alistipes dispar sp. nov. and Alistipes communis sp. nov., isolated from human faeces, and creation of Alistipes onderdonkii subsp. onderdonkii subsp. nov.</title>
        <authorList>
            <person name="Sakamoto M."/>
            <person name="Ikeyama N."/>
            <person name="Ogata Y."/>
            <person name="Suda W."/>
            <person name="Iino T."/>
            <person name="Hattori M."/>
            <person name="Ohkuma M."/>
        </authorList>
    </citation>
    <scope>NUCLEOTIDE SEQUENCE [LARGE SCALE GENOMIC DNA]</scope>
    <source>
        <strain evidence="2">5CPEGH6</strain>
    </source>
</reference>
<dbReference type="GeneID" id="98674285"/>
<evidence type="ECO:0000313" key="2">
    <source>
        <dbReference type="Proteomes" id="UP000319374"/>
    </source>
</evidence>
<keyword evidence="2" id="KW-1185">Reference proteome</keyword>
<dbReference type="InterPro" id="IPR029063">
    <property type="entry name" value="SAM-dependent_MTases_sf"/>
</dbReference>
<sequence length="321" mass="37322">MDNKSVMLPKWIDKIIFDDFEAVYEPRPMEVVYNPDQPYEFIKLYLGTYFPRSFAEVYSIIASLMTNDNYKQSLYNLQEINILDFCCGTGGEIIGLLVALSENLPNLKRVNINAYDANPDAIRFLYHLTESVERAPEFRLEIHINPQCIYIESEQEIQEVINMSNMQYHFMMSFKAINEFVQHGTFNENNPYELIASYFSPLLKANGIFIISDITTKVDNGALYYPQMMNSGINRFLKNSQQYKSIVPNACYHYESQCSGCYMQDIFYVSHREKNNDISKIAYRIICNKSFAQEVMAGYPSKTCRAINPLADKNTSYNLWH</sequence>
<dbReference type="KEGG" id="ada:A5CPEGH6_23020"/>
<organism evidence="1 2">
    <name type="scientific">Alistipes dispar</name>
    <dbReference type="NCBI Taxonomy" id="2585119"/>
    <lineage>
        <taxon>Bacteria</taxon>
        <taxon>Pseudomonadati</taxon>
        <taxon>Bacteroidota</taxon>
        <taxon>Bacteroidia</taxon>
        <taxon>Bacteroidales</taxon>
        <taxon>Rikenellaceae</taxon>
        <taxon>Alistipes</taxon>
    </lineage>
</organism>
<dbReference type="EMBL" id="AP019736">
    <property type="protein sequence ID" value="BBL07664.1"/>
    <property type="molecule type" value="Genomic_DNA"/>
</dbReference>
<proteinExistence type="predicted"/>
<dbReference type="SUPFAM" id="SSF53335">
    <property type="entry name" value="S-adenosyl-L-methionine-dependent methyltransferases"/>
    <property type="match status" value="1"/>
</dbReference>
<name>A0A4Y1X4E6_9BACT</name>
<evidence type="ECO:0000313" key="1">
    <source>
        <dbReference type="EMBL" id="BBL07664.1"/>
    </source>
</evidence>
<dbReference type="RefSeq" id="WP_141429811.1">
    <property type="nucleotide sequence ID" value="NZ_AP019736.1"/>
</dbReference>
<gene>
    <name evidence="1" type="ORF">A5CPEGH6_23020</name>
</gene>
<dbReference type="Gene3D" id="3.40.50.150">
    <property type="entry name" value="Vaccinia Virus protein VP39"/>
    <property type="match status" value="1"/>
</dbReference>
<dbReference type="AlphaFoldDB" id="A0A4Y1X4E6"/>
<dbReference type="OrthoDB" id="1029389at2"/>